<proteinExistence type="predicted"/>
<geneLocation type="plasmid" evidence="1">
    <name>pKPN-QL24</name>
</geneLocation>
<reference evidence="1" key="1">
    <citation type="submission" date="2018-04" db="EMBL/GenBank/DDBJ databases">
        <title>Outbreak of blaKPC-2 Positive Klebsiella pneumoniae ST11 in a neonate Unit in China.</title>
        <authorList>
            <person name="Dong D."/>
            <person name="Jia N."/>
            <person name="Zhang H."/>
            <person name="Zhao H."/>
            <person name="Liu Z."/>
            <person name="Zhu Y."/>
        </authorList>
    </citation>
    <scope>NUCLEOTIDE SEQUENCE</scope>
    <source>
        <strain evidence="1">QL24</strain>
        <plasmid evidence="1">pKPN-QL24</plasmid>
    </source>
</reference>
<organism evidence="1">
    <name type="scientific">Klebsiella pneumoniae</name>
    <dbReference type="NCBI Taxonomy" id="573"/>
    <lineage>
        <taxon>Bacteria</taxon>
        <taxon>Pseudomonadati</taxon>
        <taxon>Pseudomonadota</taxon>
        <taxon>Gammaproteobacteria</taxon>
        <taxon>Enterobacterales</taxon>
        <taxon>Enterobacteriaceae</taxon>
        <taxon>Klebsiella/Raoultella group</taxon>
        <taxon>Klebsiella</taxon>
        <taxon>Klebsiella pneumoniae complex</taxon>
    </lineage>
</organism>
<reference evidence="2 3" key="2">
    <citation type="submission" date="2018-06" db="EMBL/GenBank/DDBJ databases">
        <authorList>
            <consortium name="Pathogen Informatics"/>
            <person name="Doyle S."/>
        </authorList>
    </citation>
    <scope>NUCLEOTIDE SEQUENCE [LARGE SCALE GENOMIC DNA]</scope>
    <source>
        <strain evidence="2 3">NCTC9128</strain>
    </source>
</reference>
<gene>
    <name evidence="2" type="ORF">NCTC9128_00524</name>
</gene>
<dbReference type="EMBL" id="UAWN01000002">
    <property type="protein sequence ID" value="SQC05939.1"/>
    <property type="molecule type" value="Genomic_DNA"/>
</dbReference>
<accession>A0A2U8T1R3</accession>
<keyword evidence="1" id="KW-0614">Plasmid</keyword>
<dbReference type="RefSeq" id="WP_004212816.1">
    <property type="nucleotide sequence ID" value="NZ_AP019549.1"/>
</dbReference>
<name>A0A2U8T1R3_KLEPN</name>
<evidence type="ECO:0000313" key="2">
    <source>
        <dbReference type="EMBL" id="SQC05939.1"/>
    </source>
</evidence>
<evidence type="ECO:0000313" key="1">
    <source>
        <dbReference type="EMBL" id="AWM64175.1"/>
    </source>
</evidence>
<sequence length="48" mass="5359">MNAETWARVKAFRRALELAAGERSGEPVPSLWRDWLKPFPAGSCELAS</sequence>
<protein>
    <submittedName>
        <fullName evidence="1">Uncharacterized protein</fullName>
    </submittedName>
</protein>
<dbReference type="Proteomes" id="UP000251088">
    <property type="component" value="Unassembled WGS sequence"/>
</dbReference>
<evidence type="ECO:0000313" key="3">
    <source>
        <dbReference type="Proteomes" id="UP000251088"/>
    </source>
</evidence>
<dbReference type="AlphaFoldDB" id="A0A2U8T1R3"/>
<dbReference type="EMBL" id="MH263654">
    <property type="protein sequence ID" value="AWM64175.1"/>
    <property type="molecule type" value="Genomic_DNA"/>
</dbReference>